<protein>
    <submittedName>
        <fullName evidence="2">Uncharacterized protein</fullName>
    </submittedName>
</protein>
<proteinExistence type="predicted"/>
<dbReference type="RefSeq" id="WP_306090042.1">
    <property type="nucleotide sequence ID" value="NZ_CP120992.1"/>
</dbReference>
<keyword evidence="3" id="KW-1185">Reference proteome</keyword>
<evidence type="ECO:0000313" key="2">
    <source>
        <dbReference type="EMBL" id="WLQ42609.1"/>
    </source>
</evidence>
<accession>A0ABY9I7F7</accession>
<name>A0ABY9I7F7_9ACTN</name>
<feature type="signal peptide" evidence="1">
    <location>
        <begin position="1"/>
        <end position="27"/>
    </location>
</feature>
<feature type="chain" id="PRO_5046723364" evidence="1">
    <location>
        <begin position="28"/>
        <end position="97"/>
    </location>
</feature>
<gene>
    <name evidence="2" type="ORF">P8A22_23290</name>
</gene>
<sequence>MRRALISLGSLAAAGMLALAMPQSAFAANGTLVVNGVAYENPGPGCYPAGDDGAQIDNRTDTDVEVFADPACEDGPVTVISAYDSGSVAPGGSIKIA</sequence>
<organism evidence="2 3">
    <name type="scientific">Streptomyces laculatispora</name>
    <dbReference type="NCBI Taxonomy" id="887464"/>
    <lineage>
        <taxon>Bacteria</taxon>
        <taxon>Bacillati</taxon>
        <taxon>Actinomycetota</taxon>
        <taxon>Actinomycetes</taxon>
        <taxon>Kitasatosporales</taxon>
        <taxon>Streptomycetaceae</taxon>
        <taxon>Streptomyces</taxon>
    </lineage>
</organism>
<evidence type="ECO:0000256" key="1">
    <source>
        <dbReference type="SAM" id="SignalP"/>
    </source>
</evidence>
<keyword evidence="1" id="KW-0732">Signal</keyword>
<evidence type="ECO:0000313" key="3">
    <source>
        <dbReference type="Proteomes" id="UP001229952"/>
    </source>
</evidence>
<dbReference type="Proteomes" id="UP001229952">
    <property type="component" value="Chromosome"/>
</dbReference>
<reference evidence="2 3" key="1">
    <citation type="submission" date="2023-03" db="EMBL/GenBank/DDBJ databases">
        <title>Isolation and description of six Streptomyces strains from soil environments, able to metabolize different microbial glucans.</title>
        <authorList>
            <person name="Widen T."/>
            <person name="Larsbrink J."/>
        </authorList>
    </citation>
    <scope>NUCLEOTIDE SEQUENCE [LARGE SCALE GENOMIC DNA]</scope>
    <source>
        <strain evidence="2 3">Mut2</strain>
    </source>
</reference>
<dbReference type="EMBL" id="CP120992">
    <property type="protein sequence ID" value="WLQ42609.1"/>
    <property type="molecule type" value="Genomic_DNA"/>
</dbReference>